<dbReference type="AlphaFoldDB" id="A0ABC8KHM4"/>
<comment type="caution">
    <text evidence="2">The sequence shown here is derived from an EMBL/GenBank/DDBJ whole genome shotgun (WGS) entry which is preliminary data.</text>
</comment>
<evidence type="ECO:0000313" key="3">
    <source>
        <dbReference type="Proteomes" id="UP001642260"/>
    </source>
</evidence>
<accession>A0ABC8KHM4</accession>
<evidence type="ECO:0000256" key="1">
    <source>
        <dbReference type="SAM" id="MobiDB-lite"/>
    </source>
</evidence>
<organism evidence="2 3">
    <name type="scientific">Eruca vesicaria subsp. sativa</name>
    <name type="common">Garden rocket</name>
    <name type="synonym">Eruca sativa</name>
    <dbReference type="NCBI Taxonomy" id="29727"/>
    <lineage>
        <taxon>Eukaryota</taxon>
        <taxon>Viridiplantae</taxon>
        <taxon>Streptophyta</taxon>
        <taxon>Embryophyta</taxon>
        <taxon>Tracheophyta</taxon>
        <taxon>Spermatophyta</taxon>
        <taxon>Magnoliopsida</taxon>
        <taxon>eudicotyledons</taxon>
        <taxon>Gunneridae</taxon>
        <taxon>Pentapetalae</taxon>
        <taxon>rosids</taxon>
        <taxon>malvids</taxon>
        <taxon>Brassicales</taxon>
        <taxon>Brassicaceae</taxon>
        <taxon>Brassiceae</taxon>
        <taxon>Eruca</taxon>
    </lineage>
</organism>
<dbReference type="InterPro" id="IPR015915">
    <property type="entry name" value="Kelch-typ_b-propeller"/>
</dbReference>
<protein>
    <submittedName>
        <fullName evidence="2">Uncharacterized protein</fullName>
    </submittedName>
</protein>
<dbReference type="Proteomes" id="UP001642260">
    <property type="component" value="Unassembled WGS sequence"/>
</dbReference>
<proteinExistence type="predicted"/>
<reference evidence="2 3" key="1">
    <citation type="submission" date="2022-03" db="EMBL/GenBank/DDBJ databases">
        <authorList>
            <person name="Macdonald S."/>
            <person name="Ahmed S."/>
            <person name="Newling K."/>
        </authorList>
    </citation>
    <scope>NUCLEOTIDE SEQUENCE [LARGE SCALE GENOMIC DNA]</scope>
</reference>
<dbReference type="Gene3D" id="2.120.10.80">
    <property type="entry name" value="Kelch-type beta propeller"/>
    <property type="match status" value="1"/>
</dbReference>
<feature type="region of interest" description="Disordered" evidence="1">
    <location>
        <begin position="18"/>
        <end position="37"/>
    </location>
</feature>
<gene>
    <name evidence="2" type="ORF">ERUC_LOCUS24355</name>
</gene>
<keyword evidence="3" id="KW-1185">Reference proteome</keyword>
<evidence type="ECO:0000313" key="2">
    <source>
        <dbReference type="EMBL" id="CAH8358599.1"/>
    </source>
</evidence>
<name>A0ABC8KHM4_ERUVS</name>
<sequence length="145" mass="15957">MRDETERDEILRLLEEKEETGLSSTVSTTTTHQRSKITPVRLNPARLTPIYGSGMTAATRLCLSLEWIELSVSGSLPPPRYGHTATMVEKSLLVFGGQEPKTFFLLELITTKLRLLCVVWLSLTGGGGPIMGDLWALKGLIDEGN</sequence>
<dbReference type="EMBL" id="CAKOAT010250709">
    <property type="protein sequence ID" value="CAH8358599.1"/>
    <property type="molecule type" value="Genomic_DNA"/>
</dbReference>
<dbReference type="SUPFAM" id="SSF117281">
    <property type="entry name" value="Kelch motif"/>
    <property type="match status" value="1"/>
</dbReference>